<dbReference type="PRINTS" id="PR00111">
    <property type="entry name" value="ABHYDROLASE"/>
</dbReference>
<reference evidence="2 3" key="1">
    <citation type="submission" date="2024-09" db="EMBL/GenBank/DDBJ databases">
        <authorList>
            <person name="Sun Q."/>
            <person name="Mori K."/>
        </authorList>
    </citation>
    <scope>NUCLEOTIDE SEQUENCE [LARGE SCALE GENOMIC DNA]</scope>
    <source>
        <strain evidence="2 3">CECT 8726</strain>
    </source>
</reference>
<dbReference type="InterPro" id="IPR050266">
    <property type="entry name" value="AB_hydrolase_sf"/>
</dbReference>
<dbReference type="EMBL" id="JBHMEA010000016">
    <property type="protein sequence ID" value="MFB9231224.1"/>
    <property type="molecule type" value="Genomic_DNA"/>
</dbReference>
<dbReference type="Gene3D" id="3.40.50.1820">
    <property type="entry name" value="alpha/beta hydrolase"/>
    <property type="match status" value="1"/>
</dbReference>
<feature type="domain" description="AB hydrolase-1" evidence="1">
    <location>
        <begin position="24"/>
        <end position="248"/>
    </location>
</feature>
<sequence length="261" mass="28717">MVARSDALMMSSLAPHRRAGKGTPLVLVHGFLGGAAQWQAEIEYFSETRDVIAPDLPGFGDANELHGCDRIEAMADYVIDLLNELEIGSFELLGHSMGGMIVQAIAAKIPDRIDRLVLYGTGPLGAMPNRFETIAQSRTRLLADGVETTIRRIGATWFVDREEALGLPVLTRIGERASPEAALQAFDAMEVWDGRCSLEYLFMPTLVLWGDTDRSYRWSQIEVLWQTLPNASLAVIPGSSHAAHLEKPKLFHAILEDFLSG</sequence>
<dbReference type="InterPro" id="IPR029058">
    <property type="entry name" value="AB_hydrolase_fold"/>
</dbReference>
<evidence type="ECO:0000313" key="2">
    <source>
        <dbReference type="EMBL" id="MFB9231224.1"/>
    </source>
</evidence>
<keyword evidence="3" id="KW-1185">Reference proteome</keyword>
<dbReference type="SUPFAM" id="SSF53474">
    <property type="entry name" value="alpha/beta-Hydrolases"/>
    <property type="match status" value="1"/>
</dbReference>
<evidence type="ECO:0000313" key="3">
    <source>
        <dbReference type="Proteomes" id="UP001589683"/>
    </source>
</evidence>
<comment type="caution">
    <text evidence="2">The sequence shown here is derived from an EMBL/GenBank/DDBJ whole genome shotgun (WGS) entry which is preliminary data.</text>
</comment>
<evidence type="ECO:0000259" key="1">
    <source>
        <dbReference type="Pfam" id="PF00561"/>
    </source>
</evidence>
<dbReference type="RefSeq" id="WP_343229456.1">
    <property type="nucleotide sequence ID" value="NZ_JAGFNU010000005.1"/>
</dbReference>
<dbReference type="PANTHER" id="PTHR43798">
    <property type="entry name" value="MONOACYLGLYCEROL LIPASE"/>
    <property type="match status" value="1"/>
</dbReference>
<organism evidence="2 3">
    <name type="scientific">Pseudohalocynthiibacter aestuariivivens</name>
    <dbReference type="NCBI Taxonomy" id="1591409"/>
    <lineage>
        <taxon>Bacteria</taxon>
        <taxon>Pseudomonadati</taxon>
        <taxon>Pseudomonadota</taxon>
        <taxon>Alphaproteobacteria</taxon>
        <taxon>Rhodobacterales</taxon>
        <taxon>Paracoccaceae</taxon>
        <taxon>Pseudohalocynthiibacter</taxon>
    </lineage>
</organism>
<name>A0ABV5JCP8_9RHOB</name>
<keyword evidence="2" id="KW-0378">Hydrolase</keyword>
<dbReference type="Pfam" id="PF00561">
    <property type="entry name" value="Abhydrolase_1"/>
    <property type="match status" value="1"/>
</dbReference>
<accession>A0ABV5JCP8</accession>
<dbReference type="Proteomes" id="UP001589683">
    <property type="component" value="Unassembled WGS sequence"/>
</dbReference>
<proteinExistence type="predicted"/>
<gene>
    <name evidence="2" type="ORF">ACFFUT_05420</name>
</gene>
<protein>
    <submittedName>
        <fullName evidence="2">Alpha/beta fold hydrolase</fullName>
    </submittedName>
</protein>
<dbReference type="InterPro" id="IPR000073">
    <property type="entry name" value="AB_hydrolase_1"/>
</dbReference>
<dbReference type="GO" id="GO:0016787">
    <property type="term" value="F:hydrolase activity"/>
    <property type="evidence" value="ECO:0007669"/>
    <property type="project" value="UniProtKB-KW"/>
</dbReference>